<protein>
    <submittedName>
        <fullName evidence="2">Uncharacterized protein</fullName>
    </submittedName>
</protein>
<feature type="compositionally biased region" description="Basic residues" evidence="1">
    <location>
        <begin position="21"/>
        <end position="32"/>
    </location>
</feature>
<evidence type="ECO:0000313" key="2">
    <source>
        <dbReference type="EMBL" id="QDU55462.1"/>
    </source>
</evidence>
<feature type="region of interest" description="Disordered" evidence="1">
    <location>
        <begin position="1"/>
        <end position="32"/>
    </location>
</feature>
<evidence type="ECO:0000313" key="3">
    <source>
        <dbReference type="Proteomes" id="UP000315750"/>
    </source>
</evidence>
<feature type="compositionally biased region" description="Basic residues" evidence="1">
    <location>
        <begin position="1"/>
        <end position="13"/>
    </location>
</feature>
<dbReference type="EMBL" id="CP036278">
    <property type="protein sequence ID" value="QDU55462.1"/>
    <property type="molecule type" value="Genomic_DNA"/>
</dbReference>
<evidence type="ECO:0000256" key="1">
    <source>
        <dbReference type="SAM" id="MobiDB-lite"/>
    </source>
</evidence>
<dbReference type="Proteomes" id="UP000315750">
    <property type="component" value="Chromosome"/>
</dbReference>
<dbReference type="AlphaFoldDB" id="A0A518AL45"/>
<dbReference type="KEGG" id="amuc:Pan181_16510"/>
<organism evidence="2 3">
    <name type="scientific">Aeoliella mucimassa</name>
    <dbReference type="NCBI Taxonomy" id="2527972"/>
    <lineage>
        <taxon>Bacteria</taxon>
        <taxon>Pseudomonadati</taxon>
        <taxon>Planctomycetota</taxon>
        <taxon>Planctomycetia</taxon>
        <taxon>Pirellulales</taxon>
        <taxon>Lacipirellulaceae</taxon>
        <taxon>Aeoliella</taxon>
    </lineage>
</organism>
<dbReference type="RefSeq" id="WP_369299133.1">
    <property type="nucleotide sequence ID" value="NZ_CP036278.1"/>
</dbReference>
<sequence>MAKPGRKVKKANHGARPACSRPRKQRRQKVKT</sequence>
<gene>
    <name evidence="2" type="ORF">Pan181_16510</name>
</gene>
<accession>A0A518AL45</accession>
<reference evidence="2 3" key="1">
    <citation type="submission" date="2019-02" db="EMBL/GenBank/DDBJ databases">
        <title>Deep-cultivation of Planctomycetes and their phenomic and genomic characterization uncovers novel biology.</title>
        <authorList>
            <person name="Wiegand S."/>
            <person name="Jogler M."/>
            <person name="Boedeker C."/>
            <person name="Pinto D."/>
            <person name="Vollmers J."/>
            <person name="Rivas-Marin E."/>
            <person name="Kohn T."/>
            <person name="Peeters S.H."/>
            <person name="Heuer A."/>
            <person name="Rast P."/>
            <person name="Oberbeckmann S."/>
            <person name="Bunk B."/>
            <person name="Jeske O."/>
            <person name="Meyerdierks A."/>
            <person name="Storesund J.E."/>
            <person name="Kallscheuer N."/>
            <person name="Luecker S."/>
            <person name="Lage O.M."/>
            <person name="Pohl T."/>
            <person name="Merkel B.J."/>
            <person name="Hornburger P."/>
            <person name="Mueller R.-W."/>
            <person name="Bruemmer F."/>
            <person name="Labrenz M."/>
            <person name="Spormann A.M."/>
            <person name="Op den Camp H."/>
            <person name="Overmann J."/>
            <person name="Amann R."/>
            <person name="Jetten M.S.M."/>
            <person name="Mascher T."/>
            <person name="Medema M.H."/>
            <person name="Devos D.P."/>
            <person name="Kaster A.-K."/>
            <person name="Ovreas L."/>
            <person name="Rohde M."/>
            <person name="Galperin M.Y."/>
            <person name="Jogler C."/>
        </authorList>
    </citation>
    <scope>NUCLEOTIDE SEQUENCE [LARGE SCALE GENOMIC DNA]</scope>
    <source>
        <strain evidence="2 3">Pan181</strain>
    </source>
</reference>
<dbReference type="NCBIfam" id="NF047429">
    <property type="entry name" value="ribo_Plancto_bL37"/>
    <property type="match status" value="1"/>
</dbReference>
<keyword evidence="3" id="KW-1185">Reference proteome</keyword>
<proteinExistence type="predicted"/>
<name>A0A518AL45_9BACT</name>